<feature type="domain" description="Protein kinase" evidence="7">
    <location>
        <begin position="15"/>
        <end position="265"/>
    </location>
</feature>
<dbReference type="PROSITE" id="PS00108">
    <property type="entry name" value="PROTEIN_KINASE_ST"/>
    <property type="match status" value="1"/>
</dbReference>
<evidence type="ECO:0000256" key="3">
    <source>
        <dbReference type="ARBA" id="ARBA00022777"/>
    </source>
</evidence>
<evidence type="ECO:0000256" key="6">
    <source>
        <dbReference type="SAM" id="MobiDB-lite"/>
    </source>
</evidence>
<dbReference type="CDD" id="cd14014">
    <property type="entry name" value="STKc_PknB_like"/>
    <property type="match status" value="1"/>
</dbReference>
<protein>
    <submittedName>
        <fullName evidence="8">Protein kinase</fullName>
    </submittedName>
</protein>
<dbReference type="GeneID" id="63984795"/>
<dbReference type="SMART" id="SM00220">
    <property type="entry name" value="S_TKc"/>
    <property type="match status" value="1"/>
</dbReference>
<dbReference type="Gene3D" id="3.30.200.20">
    <property type="entry name" value="Phosphorylase Kinase, domain 1"/>
    <property type="match status" value="1"/>
</dbReference>
<dbReference type="InterPro" id="IPR017441">
    <property type="entry name" value="Protein_kinase_ATP_BS"/>
</dbReference>
<evidence type="ECO:0000313" key="8">
    <source>
        <dbReference type="EMBL" id="QRV45938.1"/>
    </source>
</evidence>
<dbReference type="InterPro" id="IPR011009">
    <property type="entry name" value="Kinase-like_dom_sf"/>
</dbReference>
<proteinExistence type="predicted"/>
<dbReference type="InterPro" id="IPR011990">
    <property type="entry name" value="TPR-like_helical_dom_sf"/>
</dbReference>
<keyword evidence="8" id="KW-0614">Plasmid</keyword>
<dbReference type="SUPFAM" id="SSF56112">
    <property type="entry name" value="Protein kinase-like (PK-like)"/>
    <property type="match status" value="1"/>
</dbReference>
<evidence type="ECO:0000259" key="7">
    <source>
        <dbReference type="PROSITE" id="PS50011"/>
    </source>
</evidence>
<evidence type="ECO:0000256" key="2">
    <source>
        <dbReference type="ARBA" id="ARBA00022741"/>
    </source>
</evidence>
<dbReference type="RefSeq" id="WP_205016165.1">
    <property type="nucleotide sequence ID" value="NZ_CP070243.1"/>
</dbReference>
<feature type="region of interest" description="Disordered" evidence="6">
    <location>
        <begin position="432"/>
        <end position="453"/>
    </location>
</feature>
<evidence type="ECO:0000256" key="1">
    <source>
        <dbReference type="ARBA" id="ARBA00022679"/>
    </source>
</evidence>
<keyword evidence="3 8" id="KW-0418">Kinase</keyword>
<evidence type="ECO:0000256" key="4">
    <source>
        <dbReference type="ARBA" id="ARBA00022840"/>
    </source>
</evidence>
<keyword evidence="4 5" id="KW-0067">ATP-binding</keyword>
<dbReference type="InterPro" id="IPR008271">
    <property type="entry name" value="Ser/Thr_kinase_AS"/>
</dbReference>
<sequence length="453" mass="47880">MEPLAAGDPARIGHFVLHARLGAGGMGRVFLGQSPGGRAVAVKVVHPHLAQHEEFRHRFRREVTAAQAVSGAFTAPVVAAGPDDAPPWIATVYVPGPTLDEAVARAGRMSEGSVWPLAAGLVEALQAIHAAGLLHRDLKPSNVLLAADGPRVIDFGISRTMDATVLTRTGTAIGTSGFMSPEQAEGGQVGLASDVFSLGAVLAFAATGAEPFGQGAPLAVMHRVVTGEPRLDGLHGPVRALITACLAKNPADRPTAAQLLDHITSHWNLPRDTPLWPHAMTILIDTHAMPATRRYTEPMASTASMTAAPEREDLDRRRNRAWEVSQAGEHAEAARLYADLAADSARVLGPDHPDTLTARREHASNLGGAGDHAKSARLHAEPVVDRARVQGSDHYDTLTSRHHHAWEVSQAGEHAEAARLYADLAADSARVLGPDHPDTLTARREHASNLGGS</sequence>
<dbReference type="PROSITE" id="PS50011">
    <property type="entry name" value="PROTEIN_KINASE_DOM"/>
    <property type="match status" value="1"/>
</dbReference>
<gene>
    <name evidence="8" type="ORF">I6J41_34765</name>
</gene>
<dbReference type="PROSITE" id="PS00107">
    <property type="entry name" value="PROTEIN_KINASE_ATP"/>
    <property type="match status" value="1"/>
</dbReference>
<dbReference type="InterPro" id="IPR000719">
    <property type="entry name" value="Prot_kinase_dom"/>
</dbReference>
<dbReference type="Gene3D" id="1.10.510.10">
    <property type="entry name" value="Transferase(Phosphotransferase) domain 1"/>
    <property type="match status" value="1"/>
</dbReference>
<keyword evidence="9" id="KW-1185">Reference proteome</keyword>
<keyword evidence="1" id="KW-0808">Transferase</keyword>
<dbReference type="PANTHER" id="PTHR43289">
    <property type="entry name" value="MITOGEN-ACTIVATED PROTEIN KINASE KINASE KINASE 20-RELATED"/>
    <property type="match status" value="1"/>
</dbReference>
<name>A0ABX7JHB9_9ACTN</name>
<dbReference type="Pfam" id="PF13374">
    <property type="entry name" value="TPR_10"/>
    <property type="match status" value="2"/>
</dbReference>
<evidence type="ECO:0000313" key="9">
    <source>
        <dbReference type="Proteomes" id="UP000598054"/>
    </source>
</evidence>
<dbReference type="Gene3D" id="1.25.40.10">
    <property type="entry name" value="Tetratricopeptide repeat domain"/>
    <property type="match status" value="1"/>
</dbReference>
<feature type="compositionally biased region" description="Basic and acidic residues" evidence="6">
    <location>
        <begin position="433"/>
        <end position="447"/>
    </location>
</feature>
<organism evidence="8 9">
    <name type="scientific">Streptomyces californicus</name>
    <dbReference type="NCBI Taxonomy" id="67351"/>
    <lineage>
        <taxon>Bacteria</taxon>
        <taxon>Bacillati</taxon>
        <taxon>Actinomycetota</taxon>
        <taxon>Actinomycetes</taxon>
        <taxon>Kitasatosporales</taxon>
        <taxon>Streptomycetaceae</taxon>
        <taxon>Streptomyces</taxon>
    </lineage>
</organism>
<reference evidence="8 9" key="1">
    <citation type="submission" date="2021-02" db="EMBL/GenBank/DDBJ databases">
        <title>FDA dAtabase for Regulatory Grade micrObial Sequences (FDA-ARGOS): Supporting development and validation of Infectious Disease Dx tests.</title>
        <authorList>
            <person name="Sproer C."/>
            <person name="Gronow S."/>
            <person name="Severitt S."/>
            <person name="Schroder I."/>
            <person name="Tallon L."/>
            <person name="Sadzewicz L."/>
            <person name="Zhao X."/>
            <person name="Boylan J."/>
            <person name="Ott S."/>
            <person name="Bowen H."/>
            <person name="Vavikolanu K."/>
            <person name="Mehta A."/>
            <person name="Aluvathingal J."/>
            <person name="Nadendla S."/>
            <person name="Lowell S."/>
            <person name="Myers T."/>
            <person name="Yan Y."/>
            <person name="Sichtig H."/>
        </authorList>
    </citation>
    <scope>NUCLEOTIDE SEQUENCE [LARGE SCALE GENOMIC DNA]</scope>
    <source>
        <strain evidence="8 9">FDAARGOS_1211</strain>
        <plasmid evidence="8 9">unnamed1</plasmid>
    </source>
</reference>
<geneLocation type="plasmid" evidence="8 9">
    <name>unnamed1</name>
</geneLocation>
<feature type="binding site" evidence="5">
    <location>
        <position position="43"/>
    </location>
    <ligand>
        <name>ATP</name>
        <dbReference type="ChEBI" id="CHEBI:30616"/>
    </ligand>
</feature>
<dbReference type="Proteomes" id="UP000598054">
    <property type="component" value="Plasmid unnamed1"/>
</dbReference>
<accession>A0ABX7JHB9</accession>
<evidence type="ECO:0000256" key="5">
    <source>
        <dbReference type="PROSITE-ProRule" id="PRU10141"/>
    </source>
</evidence>
<dbReference type="GO" id="GO:0016301">
    <property type="term" value="F:kinase activity"/>
    <property type="evidence" value="ECO:0007669"/>
    <property type="project" value="UniProtKB-KW"/>
</dbReference>
<keyword evidence="2 5" id="KW-0547">Nucleotide-binding</keyword>
<dbReference type="EMBL" id="CP070250">
    <property type="protein sequence ID" value="QRV45938.1"/>
    <property type="molecule type" value="Genomic_DNA"/>
</dbReference>
<dbReference type="PANTHER" id="PTHR43289:SF34">
    <property type="entry name" value="SERINE_THREONINE-PROTEIN KINASE YBDM-RELATED"/>
    <property type="match status" value="1"/>
</dbReference>
<dbReference type="Pfam" id="PF00069">
    <property type="entry name" value="Pkinase"/>
    <property type="match status" value="1"/>
</dbReference>
<feature type="region of interest" description="Disordered" evidence="6">
    <location>
        <begin position="297"/>
        <end position="317"/>
    </location>
</feature>